<evidence type="ECO:0000256" key="3">
    <source>
        <dbReference type="ARBA" id="ARBA00023163"/>
    </source>
</evidence>
<keyword evidence="1" id="KW-0805">Transcription regulation</keyword>
<dbReference type="PROSITE" id="PS51118">
    <property type="entry name" value="HTH_HXLR"/>
    <property type="match status" value="1"/>
</dbReference>
<dbReference type="InterPro" id="IPR036388">
    <property type="entry name" value="WH-like_DNA-bd_sf"/>
</dbReference>
<comment type="caution">
    <text evidence="6">The sequence shown here is derived from an EMBL/GenBank/DDBJ whole genome shotgun (WGS) entry which is preliminary data.</text>
</comment>
<dbReference type="PANTHER" id="PTHR33204:SF18">
    <property type="entry name" value="TRANSCRIPTIONAL REGULATORY PROTEIN"/>
    <property type="match status" value="1"/>
</dbReference>
<sequence>MEGALADLGAWKTDHCSLTKALEVVGTRSALLILREAFYGTTRFSGFASRIGVTDRAAAHQLRHLTGAGLLAKRPYREDGGRTRDEYVLTDMGRDLFPVIVALMQWGDKYLQDGTAPLHYLDHETGVPVHVEVRSESGDAVELEQVGVRKNPAWSAPKAPTTPNAPNPPNAPKTVRERPDTAS</sequence>
<dbReference type="EMBL" id="JAAFYZ010000007">
    <property type="protein sequence ID" value="MBS2545862.1"/>
    <property type="molecule type" value="Genomic_DNA"/>
</dbReference>
<dbReference type="Pfam" id="PF01638">
    <property type="entry name" value="HxlR"/>
    <property type="match status" value="1"/>
</dbReference>
<keyword evidence="7" id="KW-1185">Reference proteome</keyword>
<evidence type="ECO:0000313" key="7">
    <source>
        <dbReference type="Proteomes" id="UP000730482"/>
    </source>
</evidence>
<keyword evidence="2" id="KW-0238">DNA-binding</keyword>
<keyword evidence="3" id="KW-0804">Transcription</keyword>
<dbReference type="InterPro" id="IPR036390">
    <property type="entry name" value="WH_DNA-bd_sf"/>
</dbReference>
<feature type="region of interest" description="Disordered" evidence="4">
    <location>
        <begin position="141"/>
        <end position="183"/>
    </location>
</feature>
<dbReference type="PANTHER" id="PTHR33204">
    <property type="entry name" value="TRANSCRIPTIONAL REGULATOR, MARR FAMILY"/>
    <property type="match status" value="1"/>
</dbReference>
<feature type="compositionally biased region" description="Basic and acidic residues" evidence="4">
    <location>
        <begin position="174"/>
        <end position="183"/>
    </location>
</feature>
<feature type="domain" description="HTH hxlR-type" evidence="5">
    <location>
        <begin position="16"/>
        <end position="115"/>
    </location>
</feature>
<organism evidence="6 7">
    <name type="scientific">Catenulispora pinistramenti</name>
    <dbReference type="NCBI Taxonomy" id="2705254"/>
    <lineage>
        <taxon>Bacteria</taxon>
        <taxon>Bacillati</taxon>
        <taxon>Actinomycetota</taxon>
        <taxon>Actinomycetes</taxon>
        <taxon>Catenulisporales</taxon>
        <taxon>Catenulisporaceae</taxon>
        <taxon>Catenulispora</taxon>
    </lineage>
</organism>
<dbReference type="InterPro" id="IPR002577">
    <property type="entry name" value="HTH_HxlR"/>
</dbReference>
<name>A0ABS5KHM7_9ACTN</name>
<reference evidence="6 7" key="1">
    <citation type="submission" date="2020-02" db="EMBL/GenBank/DDBJ databases">
        <title>Acidophilic actinobacteria isolated from forest soil.</title>
        <authorList>
            <person name="Golinska P."/>
        </authorList>
    </citation>
    <scope>NUCLEOTIDE SEQUENCE [LARGE SCALE GENOMIC DNA]</scope>
    <source>
        <strain evidence="6 7">NL8</strain>
    </source>
</reference>
<evidence type="ECO:0000256" key="1">
    <source>
        <dbReference type="ARBA" id="ARBA00023015"/>
    </source>
</evidence>
<dbReference type="Gene3D" id="1.10.10.10">
    <property type="entry name" value="Winged helix-like DNA-binding domain superfamily/Winged helix DNA-binding domain"/>
    <property type="match status" value="1"/>
</dbReference>
<dbReference type="Proteomes" id="UP000730482">
    <property type="component" value="Unassembled WGS sequence"/>
</dbReference>
<protein>
    <submittedName>
        <fullName evidence="6">Helix-turn-helix transcriptional regulator</fullName>
    </submittedName>
</protein>
<evidence type="ECO:0000259" key="5">
    <source>
        <dbReference type="PROSITE" id="PS51118"/>
    </source>
</evidence>
<evidence type="ECO:0000256" key="2">
    <source>
        <dbReference type="ARBA" id="ARBA00023125"/>
    </source>
</evidence>
<dbReference type="SUPFAM" id="SSF46785">
    <property type="entry name" value="Winged helix' DNA-binding domain"/>
    <property type="match status" value="1"/>
</dbReference>
<evidence type="ECO:0000256" key="4">
    <source>
        <dbReference type="SAM" id="MobiDB-lite"/>
    </source>
</evidence>
<accession>A0ABS5KHM7</accession>
<evidence type="ECO:0000313" key="6">
    <source>
        <dbReference type="EMBL" id="MBS2545862.1"/>
    </source>
</evidence>
<gene>
    <name evidence="6" type="ORF">KGQ19_03175</name>
</gene>
<proteinExistence type="predicted"/>